<dbReference type="SUPFAM" id="SSF88697">
    <property type="entry name" value="PUA domain-like"/>
    <property type="match status" value="1"/>
</dbReference>
<evidence type="ECO:0000259" key="1">
    <source>
        <dbReference type="PROSITE" id="PS51787"/>
    </source>
</evidence>
<evidence type="ECO:0000313" key="2">
    <source>
        <dbReference type="EMBL" id="QCF25166.1"/>
    </source>
</evidence>
<dbReference type="Gene3D" id="2.30.130.40">
    <property type="entry name" value="LON domain-like"/>
    <property type="match status" value="1"/>
</dbReference>
<feature type="domain" description="Lon N-terminal" evidence="1">
    <location>
        <begin position="1"/>
        <end position="190"/>
    </location>
</feature>
<protein>
    <submittedName>
        <fullName evidence="2">Peptidase S16</fullName>
    </submittedName>
</protein>
<reference evidence="2 3" key="1">
    <citation type="submission" date="2018-07" db="EMBL/GenBank/DDBJ databases">
        <title>Marsedoiliclastica nanhaica gen. nov. sp. nov., a novel marine hydrocarbonoclastic bacterium isolated from an in-situ enriched hydrocarbon-degrading consortium in deep-sea sediment.</title>
        <authorList>
            <person name="Dong C."/>
            <person name="Ma T."/>
            <person name="Liu R."/>
            <person name="Shao Z."/>
        </authorList>
    </citation>
    <scope>NUCLEOTIDE SEQUENCE [LARGE SCALE GENOMIC DNA]</scope>
    <source>
        <strain evidence="3">soil36-7</strain>
    </source>
</reference>
<gene>
    <name evidence="2" type="ORF">soil367_04045</name>
</gene>
<dbReference type="SMART" id="SM00464">
    <property type="entry name" value="LON"/>
    <property type="match status" value="1"/>
</dbReference>
<sequence length="190" mass="21954">MKTPLFPLNSVVLPRGRVPLQLFEPRYLDMLSECMKTNRGFVIVMLKGEKETDANAEFYDIGTYVRIVDFRQLENGLLGITVEGEGKVVVIKSWKQADGLQIGEVEWLMEEPEHAITEEYEELVSVLRALAQHPVVKELEMRIDYTDCRDVGWRLTELLPIDKHEKQRMVELTNPLERLGILLGIIQQME</sequence>
<name>A0A4P7XE94_9ALTE</name>
<dbReference type="InterPro" id="IPR003111">
    <property type="entry name" value="Lon_prtase_N"/>
</dbReference>
<accession>A0A4P7XE94</accession>
<dbReference type="Gene3D" id="1.10.4060.10">
    <property type="entry name" value="BPP1347 like domain"/>
    <property type="match status" value="1"/>
</dbReference>
<organism evidence="2 3">
    <name type="scientific">Hydrocarboniclastica marina</name>
    <dbReference type="NCBI Taxonomy" id="2259620"/>
    <lineage>
        <taxon>Bacteria</taxon>
        <taxon>Pseudomonadati</taxon>
        <taxon>Pseudomonadota</taxon>
        <taxon>Gammaproteobacteria</taxon>
        <taxon>Alteromonadales</taxon>
        <taxon>Alteromonadaceae</taxon>
        <taxon>Hydrocarboniclastica</taxon>
    </lineage>
</organism>
<dbReference type="PANTHER" id="PTHR46732">
    <property type="entry name" value="ATP-DEPENDENT PROTEASE LA (LON) DOMAIN PROTEIN"/>
    <property type="match status" value="1"/>
</dbReference>
<dbReference type="PANTHER" id="PTHR46732:SF8">
    <property type="entry name" value="ATP-DEPENDENT PROTEASE LA (LON) DOMAIN PROTEIN"/>
    <property type="match status" value="1"/>
</dbReference>
<dbReference type="EMBL" id="CP031093">
    <property type="protein sequence ID" value="QCF25166.1"/>
    <property type="molecule type" value="Genomic_DNA"/>
</dbReference>
<dbReference type="Pfam" id="PF02190">
    <property type="entry name" value="LON_substr_bdg"/>
    <property type="match status" value="1"/>
</dbReference>
<dbReference type="KEGG" id="hmi:soil367_04045"/>
<dbReference type="InterPro" id="IPR046336">
    <property type="entry name" value="Lon_prtase_N_sf"/>
</dbReference>
<dbReference type="PROSITE" id="PS51787">
    <property type="entry name" value="LON_N"/>
    <property type="match status" value="1"/>
</dbReference>
<dbReference type="Proteomes" id="UP000298049">
    <property type="component" value="Chromosome"/>
</dbReference>
<proteinExistence type="predicted"/>
<dbReference type="AlphaFoldDB" id="A0A4P7XE94"/>
<dbReference type="OrthoDB" id="8558970at2"/>
<dbReference type="InterPro" id="IPR015947">
    <property type="entry name" value="PUA-like_sf"/>
</dbReference>
<evidence type="ECO:0000313" key="3">
    <source>
        <dbReference type="Proteomes" id="UP000298049"/>
    </source>
</evidence>
<dbReference type="RefSeq" id="WP_136547134.1">
    <property type="nucleotide sequence ID" value="NZ_CP031093.1"/>
</dbReference>
<keyword evidence="3" id="KW-1185">Reference proteome</keyword>